<comment type="caution">
    <text evidence="1">The sequence shown here is derived from an EMBL/GenBank/DDBJ whole genome shotgun (WGS) entry which is preliminary data.</text>
</comment>
<reference evidence="1 2" key="1">
    <citation type="submission" date="2018-11" db="EMBL/GenBank/DDBJ databases">
        <title>Novel bacteria species description.</title>
        <authorList>
            <person name="Han J.-H."/>
        </authorList>
    </citation>
    <scope>NUCLEOTIDE SEQUENCE [LARGE SCALE GENOMIC DNA]</scope>
    <source>
        <strain evidence="1 2">KCTC23259</strain>
    </source>
</reference>
<evidence type="ECO:0000313" key="2">
    <source>
        <dbReference type="Proteomes" id="UP001204144"/>
    </source>
</evidence>
<dbReference type="AlphaFoldDB" id="A0AAE3H4K9"/>
<name>A0AAE3H4K9_9BACT</name>
<sequence>MRFVKNIENDYCKAELYQFNNKYIIKFEAGMLEQIYKVSEFDVSGEEDIEEMMGDGFLRKVVERFKDMENDFDAIIDSVD</sequence>
<dbReference type="Proteomes" id="UP001204144">
    <property type="component" value="Unassembled WGS sequence"/>
</dbReference>
<keyword evidence="2" id="KW-1185">Reference proteome</keyword>
<organism evidence="1 2">
    <name type="scientific">Lacihabitans soyangensis</name>
    <dbReference type="NCBI Taxonomy" id="869394"/>
    <lineage>
        <taxon>Bacteria</taxon>
        <taxon>Pseudomonadati</taxon>
        <taxon>Bacteroidota</taxon>
        <taxon>Cytophagia</taxon>
        <taxon>Cytophagales</taxon>
        <taxon>Leadbetterellaceae</taxon>
        <taxon>Lacihabitans</taxon>
    </lineage>
</organism>
<evidence type="ECO:0000313" key="1">
    <source>
        <dbReference type="EMBL" id="MCP9765094.1"/>
    </source>
</evidence>
<dbReference type="RefSeq" id="WP_255038781.1">
    <property type="nucleotide sequence ID" value="NZ_RJUF01000180.1"/>
</dbReference>
<dbReference type="EMBL" id="RJUF01000180">
    <property type="protein sequence ID" value="MCP9765094.1"/>
    <property type="molecule type" value="Genomic_DNA"/>
</dbReference>
<proteinExistence type="predicted"/>
<protein>
    <submittedName>
        <fullName evidence="1">Uncharacterized protein</fullName>
    </submittedName>
</protein>
<gene>
    <name evidence="1" type="ORF">EGI31_19340</name>
</gene>
<accession>A0AAE3H4K9</accession>